<dbReference type="Proteomes" id="UP000177001">
    <property type="component" value="Unassembled WGS sequence"/>
</dbReference>
<keyword evidence="1" id="KW-0812">Transmembrane</keyword>
<dbReference type="InterPro" id="IPR043712">
    <property type="entry name" value="DUF5652"/>
</dbReference>
<keyword evidence="1" id="KW-0472">Membrane</keyword>
<dbReference type="AlphaFoldDB" id="A0A1F6WYR0"/>
<reference evidence="3 4" key="1">
    <citation type="journal article" date="2016" name="Nat. Commun.">
        <title>Thousands of microbial genomes shed light on interconnected biogeochemical processes in an aquifer system.</title>
        <authorList>
            <person name="Anantharaman K."/>
            <person name="Brown C.T."/>
            <person name="Hug L.A."/>
            <person name="Sharon I."/>
            <person name="Castelle C.J."/>
            <person name="Probst A.J."/>
            <person name="Thomas B.C."/>
            <person name="Singh A."/>
            <person name="Wilkins M.J."/>
            <person name="Karaoz U."/>
            <person name="Brodie E.L."/>
            <person name="Williams K.H."/>
            <person name="Hubbard S.S."/>
            <person name="Banfield J.F."/>
        </authorList>
    </citation>
    <scope>NUCLEOTIDE SEQUENCE [LARGE SCALE GENOMIC DNA]</scope>
</reference>
<gene>
    <name evidence="3" type="ORF">A3A91_00805</name>
</gene>
<accession>A0A1F6WYR0</accession>
<feature type="domain" description="DUF5652" evidence="2">
    <location>
        <begin position="10"/>
        <end position="66"/>
    </location>
</feature>
<feature type="transmembrane region" description="Helical" evidence="1">
    <location>
        <begin position="41"/>
        <end position="60"/>
    </location>
</feature>
<feature type="transmembrane region" description="Helical" evidence="1">
    <location>
        <begin position="6"/>
        <end position="29"/>
    </location>
</feature>
<dbReference type="EMBL" id="MFUR01000006">
    <property type="protein sequence ID" value="OGI87012.1"/>
    <property type="molecule type" value="Genomic_DNA"/>
</dbReference>
<evidence type="ECO:0000313" key="4">
    <source>
        <dbReference type="Proteomes" id="UP000177001"/>
    </source>
</evidence>
<proteinExistence type="predicted"/>
<sequence length="92" mass="10964">MYQPFPINVFVSVLTAILVLWAIPWKIYAVWIAVKNDHKKWFVALLLLNTLGILEIYYIFKIVNKSWAEVKVDFHHGWTLFKNTIRMKKSIE</sequence>
<evidence type="ECO:0000259" key="2">
    <source>
        <dbReference type="Pfam" id="PF18893"/>
    </source>
</evidence>
<protein>
    <recommendedName>
        <fullName evidence="2">DUF5652 domain-containing protein</fullName>
    </recommendedName>
</protein>
<keyword evidence="1" id="KW-1133">Transmembrane helix</keyword>
<dbReference type="Pfam" id="PF18893">
    <property type="entry name" value="DUF5652"/>
    <property type="match status" value="1"/>
</dbReference>
<organism evidence="3 4">
    <name type="scientific">Candidatus Nomurabacteria bacterium RIFCSPLOWO2_01_FULL_36_16</name>
    <dbReference type="NCBI Taxonomy" id="1801767"/>
    <lineage>
        <taxon>Bacteria</taxon>
        <taxon>Candidatus Nomuraibacteriota</taxon>
    </lineage>
</organism>
<comment type="caution">
    <text evidence="3">The sequence shown here is derived from an EMBL/GenBank/DDBJ whole genome shotgun (WGS) entry which is preliminary data.</text>
</comment>
<evidence type="ECO:0000313" key="3">
    <source>
        <dbReference type="EMBL" id="OGI87012.1"/>
    </source>
</evidence>
<evidence type="ECO:0000256" key="1">
    <source>
        <dbReference type="SAM" id="Phobius"/>
    </source>
</evidence>
<name>A0A1F6WYR0_9BACT</name>